<dbReference type="Proteomes" id="UP000023464">
    <property type="component" value="Unassembled WGS sequence"/>
</dbReference>
<keyword evidence="1" id="KW-1133">Transmembrane helix</keyword>
<comment type="caution">
    <text evidence="3">The sequence shown here is derived from an EMBL/GenBank/DDBJ whole genome shotgun (WGS) entry which is preliminary data.</text>
</comment>
<dbReference type="Pfam" id="PF07331">
    <property type="entry name" value="TctB"/>
    <property type="match status" value="1"/>
</dbReference>
<reference evidence="3 4" key="1">
    <citation type="submission" date="2014-03" db="EMBL/GenBank/DDBJ databases">
        <title>Draft Genome of Photorhabdus luminescens BA1, an Egyptian Isolate.</title>
        <authorList>
            <person name="Ghazal S."/>
            <person name="Hurst S.G.IV."/>
            <person name="Morris K."/>
            <person name="Thomas K."/>
            <person name="Tisa L.S."/>
        </authorList>
    </citation>
    <scope>NUCLEOTIDE SEQUENCE [LARGE SCALE GENOMIC DNA]</scope>
    <source>
        <strain evidence="3 4">BA1</strain>
    </source>
</reference>
<dbReference type="InterPro" id="IPR009936">
    <property type="entry name" value="DUF1468"/>
</dbReference>
<protein>
    <submittedName>
        <fullName evidence="3">Tripartite tricarboxylate transporter TctB family</fullName>
    </submittedName>
</protein>
<accession>A0A022PHT5</accession>
<gene>
    <name evidence="3" type="ORF">BA1DRAFT_02212</name>
</gene>
<keyword evidence="1" id="KW-0812">Transmembrane</keyword>
<dbReference type="PATRIC" id="fig|1393736.3.peg.2253"/>
<dbReference type="RefSeq" id="WP_036778752.1">
    <property type="nucleotide sequence ID" value="NZ_CAWLTM010000086.1"/>
</dbReference>
<feature type="transmembrane region" description="Helical" evidence="1">
    <location>
        <begin position="37"/>
        <end position="56"/>
    </location>
</feature>
<keyword evidence="1" id="KW-0472">Membrane</keyword>
<feature type="domain" description="DUF1468" evidence="2">
    <location>
        <begin position="5"/>
        <end position="137"/>
    </location>
</feature>
<organism evidence="3 4">
    <name type="scientific">Photorhabdus aegyptia</name>
    <dbReference type="NCBI Taxonomy" id="2805098"/>
    <lineage>
        <taxon>Bacteria</taxon>
        <taxon>Pseudomonadati</taxon>
        <taxon>Pseudomonadota</taxon>
        <taxon>Gammaproteobacteria</taxon>
        <taxon>Enterobacterales</taxon>
        <taxon>Morganellaceae</taxon>
        <taxon>Photorhabdus</taxon>
    </lineage>
</organism>
<proteinExistence type="predicted"/>
<sequence>MSDRIFAAIWLVLCAIGMVIGWGIQSEYTYEPLGPRPFPMIILSLMALCALLLLFKKPEQSNWPSAPVIRRLMLLIISLVIYGWAFEWLGFPLATALLTFSVALLFNATLPAAIISGVFLGVTLYFAFDRLLDVTLPLGSWLN</sequence>
<dbReference type="AlphaFoldDB" id="A0A022PHT5"/>
<evidence type="ECO:0000313" key="4">
    <source>
        <dbReference type="Proteomes" id="UP000023464"/>
    </source>
</evidence>
<evidence type="ECO:0000256" key="1">
    <source>
        <dbReference type="SAM" id="Phobius"/>
    </source>
</evidence>
<evidence type="ECO:0000313" key="3">
    <source>
        <dbReference type="EMBL" id="EYU15226.1"/>
    </source>
</evidence>
<evidence type="ECO:0000259" key="2">
    <source>
        <dbReference type="Pfam" id="PF07331"/>
    </source>
</evidence>
<feature type="transmembrane region" description="Helical" evidence="1">
    <location>
        <begin position="68"/>
        <end position="86"/>
    </location>
</feature>
<name>A0A022PHT5_9GAMM</name>
<keyword evidence="4" id="KW-1185">Reference proteome</keyword>
<dbReference type="EMBL" id="JFGV01000029">
    <property type="protein sequence ID" value="EYU15226.1"/>
    <property type="molecule type" value="Genomic_DNA"/>
</dbReference>
<feature type="transmembrane region" description="Helical" evidence="1">
    <location>
        <begin position="98"/>
        <end position="128"/>
    </location>
</feature>